<name>A0A017T4X9_9BACT</name>
<dbReference type="InterPro" id="IPR000531">
    <property type="entry name" value="Beta-barrel_TonB"/>
</dbReference>
<dbReference type="PROSITE" id="PS52016">
    <property type="entry name" value="TONB_DEPENDENT_REC_3"/>
    <property type="match status" value="1"/>
</dbReference>
<evidence type="ECO:0000256" key="8">
    <source>
        <dbReference type="ARBA" id="ARBA00023170"/>
    </source>
</evidence>
<feature type="domain" description="TonB-dependent receptor-like beta-barrel" evidence="12">
    <location>
        <begin position="241"/>
        <end position="578"/>
    </location>
</feature>
<evidence type="ECO:0000313" key="15">
    <source>
        <dbReference type="Proteomes" id="UP000019678"/>
    </source>
</evidence>
<keyword evidence="2 10" id="KW-0813">Transport</keyword>
<dbReference type="GO" id="GO:0044718">
    <property type="term" value="P:siderophore transmembrane transport"/>
    <property type="evidence" value="ECO:0007669"/>
    <property type="project" value="TreeGrafter"/>
</dbReference>
<comment type="subcellular location">
    <subcellularLocation>
        <location evidence="1 10">Cell outer membrane</location>
        <topology evidence="1 10">Multi-pass membrane protein</topology>
    </subcellularLocation>
</comment>
<keyword evidence="4 10" id="KW-0812">Transmembrane</keyword>
<dbReference type="EMBL" id="ASRX01000036">
    <property type="protein sequence ID" value="EYF04294.1"/>
    <property type="molecule type" value="Genomic_DNA"/>
</dbReference>
<evidence type="ECO:0000256" key="10">
    <source>
        <dbReference type="PROSITE-ProRule" id="PRU01360"/>
    </source>
</evidence>
<dbReference type="GO" id="GO:0015344">
    <property type="term" value="F:siderophore uptake transmembrane transporter activity"/>
    <property type="evidence" value="ECO:0007669"/>
    <property type="project" value="TreeGrafter"/>
</dbReference>
<dbReference type="Gene3D" id="2.170.130.10">
    <property type="entry name" value="TonB-dependent receptor, plug domain"/>
    <property type="match status" value="1"/>
</dbReference>
<sequence length="630" mass="68457">MVVTGTRTPESSQRSTVYTQVITKAEAERRGATNVGEALSQQLGVQVNPSAYGSLGSPSAIQIQGFDRDRVLVLEDGERVIGDTGGAIDLSQLPLTDVSRIELVTGPTSSLYGTAAIGGVVNVLSGPPAQFGASGRVRLEGRSRWGLLAQGTGAYRAEDLWVSADASVQREDGLALDPNKPDLWLPDRMQTLLGIKAGAPLGSRSQLRLKARWLRDGQDTLESQELPGLDTYLTDVHETTQRVTLNASEVVDLGGGSNLRMSLSRQWAGRTRNRDLRDSPADETRELRGSMQSFEATATFAEGPRTWVVGTRAEVEVLSQQILRSEATPDGVTTRELTEVPSTKLGNGAAYAQLGWKIGDTLTVLPGVRGEMHLRYGGVVAPRLAVAYRPSSRLGLRLSGGRGFRAPSGKEIGFSFDHSYLGYRVMGNPDLKPEASWGVNGDATVEVAQDLQVRVGGFMNWVDNLIDIDVEVPLSSSGGVDTYAYRNIAEARTAGLDVQATAKVGGLRAEVGYAYLWTRDDTHQRPLESRPPHTVQASIRAELPWKLELVLRYRAVSDAFLDQGLRTVPFQTIDARLARPLWSRAQAYVGTRNALGVQRDVLRLGDQRPMEGRIVYAGLIAELPWDDEED</sequence>
<proteinExistence type="inferred from homology"/>
<evidence type="ECO:0000313" key="14">
    <source>
        <dbReference type="EMBL" id="EYF04294.1"/>
    </source>
</evidence>
<protein>
    <submittedName>
        <fullName evidence="14">TonB-dependent receptor</fullName>
    </submittedName>
</protein>
<evidence type="ECO:0000256" key="2">
    <source>
        <dbReference type="ARBA" id="ARBA00022448"/>
    </source>
</evidence>
<dbReference type="Pfam" id="PF00593">
    <property type="entry name" value="TonB_dep_Rec_b-barrel"/>
    <property type="match status" value="1"/>
</dbReference>
<evidence type="ECO:0000259" key="12">
    <source>
        <dbReference type="Pfam" id="PF00593"/>
    </source>
</evidence>
<dbReference type="InterPro" id="IPR012910">
    <property type="entry name" value="Plug_dom"/>
</dbReference>
<evidence type="ECO:0000256" key="5">
    <source>
        <dbReference type="ARBA" id="ARBA00022729"/>
    </source>
</evidence>
<evidence type="ECO:0000256" key="4">
    <source>
        <dbReference type="ARBA" id="ARBA00022692"/>
    </source>
</evidence>
<dbReference type="InterPro" id="IPR039426">
    <property type="entry name" value="TonB-dep_rcpt-like"/>
</dbReference>
<dbReference type="SUPFAM" id="SSF56935">
    <property type="entry name" value="Porins"/>
    <property type="match status" value="1"/>
</dbReference>
<dbReference type="Pfam" id="PF07715">
    <property type="entry name" value="Plug"/>
    <property type="match status" value="1"/>
</dbReference>
<comment type="caution">
    <text evidence="14">The sequence shown here is derived from an EMBL/GenBank/DDBJ whole genome shotgun (WGS) entry which is preliminary data.</text>
</comment>
<dbReference type="InterPro" id="IPR036942">
    <property type="entry name" value="Beta-barrel_TonB_sf"/>
</dbReference>
<reference evidence="14 15" key="1">
    <citation type="submission" date="2013-05" db="EMBL/GenBank/DDBJ databases">
        <title>Genome assembly of Chondromyces apiculatus DSM 436.</title>
        <authorList>
            <person name="Sharma G."/>
            <person name="Khatri I."/>
            <person name="Kaur C."/>
            <person name="Mayilraj S."/>
            <person name="Subramanian S."/>
        </authorList>
    </citation>
    <scope>NUCLEOTIDE SEQUENCE [LARGE SCALE GENOMIC DNA]</scope>
    <source>
        <strain evidence="14 15">DSM 436</strain>
    </source>
</reference>
<keyword evidence="5" id="KW-0732">Signal</keyword>
<dbReference type="PANTHER" id="PTHR30069:SF29">
    <property type="entry name" value="HEMOGLOBIN AND HEMOGLOBIN-HAPTOGLOBIN-BINDING PROTEIN 1-RELATED"/>
    <property type="match status" value="1"/>
</dbReference>
<keyword evidence="7 10" id="KW-0472">Membrane</keyword>
<dbReference type="eggNOG" id="COG4771">
    <property type="taxonomic scope" value="Bacteria"/>
</dbReference>
<keyword evidence="6 11" id="KW-0798">TonB box</keyword>
<organism evidence="14 15">
    <name type="scientific">Chondromyces apiculatus DSM 436</name>
    <dbReference type="NCBI Taxonomy" id="1192034"/>
    <lineage>
        <taxon>Bacteria</taxon>
        <taxon>Pseudomonadati</taxon>
        <taxon>Myxococcota</taxon>
        <taxon>Polyangia</taxon>
        <taxon>Polyangiales</taxon>
        <taxon>Polyangiaceae</taxon>
        <taxon>Chondromyces</taxon>
    </lineage>
</organism>
<dbReference type="AlphaFoldDB" id="A0A017T4X9"/>
<keyword evidence="9 10" id="KW-0998">Cell outer membrane</keyword>
<evidence type="ECO:0000256" key="1">
    <source>
        <dbReference type="ARBA" id="ARBA00004571"/>
    </source>
</evidence>
<dbReference type="PANTHER" id="PTHR30069">
    <property type="entry name" value="TONB-DEPENDENT OUTER MEMBRANE RECEPTOR"/>
    <property type="match status" value="1"/>
</dbReference>
<evidence type="ECO:0000256" key="6">
    <source>
        <dbReference type="ARBA" id="ARBA00023077"/>
    </source>
</evidence>
<dbReference type="STRING" id="1192034.CAP_4638"/>
<evidence type="ECO:0000256" key="7">
    <source>
        <dbReference type="ARBA" id="ARBA00023136"/>
    </source>
</evidence>
<dbReference type="InterPro" id="IPR037066">
    <property type="entry name" value="Plug_dom_sf"/>
</dbReference>
<dbReference type="Proteomes" id="UP000019678">
    <property type="component" value="Unassembled WGS sequence"/>
</dbReference>
<dbReference type="Gene3D" id="2.40.170.20">
    <property type="entry name" value="TonB-dependent receptor, beta-barrel domain"/>
    <property type="match status" value="1"/>
</dbReference>
<dbReference type="GO" id="GO:0009279">
    <property type="term" value="C:cell outer membrane"/>
    <property type="evidence" value="ECO:0007669"/>
    <property type="project" value="UniProtKB-SubCell"/>
</dbReference>
<accession>A0A017T4X9</accession>
<comment type="similarity">
    <text evidence="10 11">Belongs to the TonB-dependent receptor family.</text>
</comment>
<evidence type="ECO:0000256" key="3">
    <source>
        <dbReference type="ARBA" id="ARBA00022452"/>
    </source>
</evidence>
<gene>
    <name evidence="14" type="ORF">CAP_4638</name>
</gene>
<keyword evidence="15" id="KW-1185">Reference proteome</keyword>
<feature type="domain" description="TonB-dependent receptor plug" evidence="13">
    <location>
        <begin position="14"/>
        <end position="120"/>
    </location>
</feature>
<evidence type="ECO:0000256" key="11">
    <source>
        <dbReference type="RuleBase" id="RU003357"/>
    </source>
</evidence>
<keyword evidence="8 14" id="KW-0675">Receptor</keyword>
<evidence type="ECO:0000259" key="13">
    <source>
        <dbReference type="Pfam" id="PF07715"/>
    </source>
</evidence>
<evidence type="ECO:0000256" key="9">
    <source>
        <dbReference type="ARBA" id="ARBA00023237"/>
    </source>
</evidence>
<keyword evidence="3 10" id="KW-1134">Transmembrane beta strand</keyword>